<evidence type="ECO:0000313" key="2">
    <source>
        <dbReference type="Proteomes" id="UP001356427"/>
    </source>
</evidence>
<reference evidence="1 2" key="1">
    <citation type="submission" date="2021-04" db="EMBL/GenBank/DDBJ databases">
        <authorList>
            <person name="De Guttry C."/>
            <person name="Zahm M."/>
            <person name="Klopp C."/>
            <person name="Cabau C."/>
            <person name="Louis A."/>
            <person name="Berthelot C."/>
            <person name="Parey E."/>
            <person name="Roest Crollius H."/>
            <person name="Montfort J."/>
            <person name="Robinson-Rechavi M."/>
            <person name="Bucao C."/>
            <person name="Bouchez O."/>
            <person name="Gislard M."/>
            <person name="Lluch J."/>
            <person name="Milhes M."/>
            <person name="Lampietro C."/>
            <person name="Lopez Roques C."/>
            <person name="Donnadieu C."/>
            <person name="Braasch I."/>
            <person name="Desvignes T."/>
            <person name="Postlethwait J."/>
            <person name="Bobe J."/>
            <person name="Wedekind C."/>
            <person name="Guiguen Y."/>
        </authorList>
    </citation>
    <scope>NUCLEOTIDE SEQUENCE [LARGE SCALE GENOMIC DNA]</scope>
    <source>
        <strain evidence="1">Cs_M1</strain>
        <tissue evidence="1">Blood</tissue>
    </source>
</reference>
<keyword evidence="2" id="KW-1185">Reference proteome</keyword>
<organism evidence="1 2">
    <name type="scientific">Coregonus suidteri</name>
    <dbReference type="NCBI Taxonomy" id="861788"/>
    <lineage>
        <taxon>Eukaryota</taxon>
        <taxon>Metazoa</taxon>
        <taxon>Chordata</taxon>
        <taxon>Craniata</taxon>
        <taxon>Vertebrata</taxon>
        <taxon>Euteleostomi</taxon>
        <taxon>Actinopterygii</taxon>
        <taxon>Neopterygii</taxon>
        <taxon>Teleostei</taxon>
        <taxon>Protacanthopterygii</taxon>
        <taxon>Salmoniformes</taxon>
        <taxon>Salmonidae</taxon>
        <taxon>Coregoninae</taxon>
        <taxon>Coregonus</taxon>
    </lineage>
</organism>
<accession>A0AAN8LBB8</accession>
<dbReference type="PANTHER" id="PTHR47501:SF7">
    <property type="entry name" value="TRANSPOSASE"/>
    <property type="match status" value="1"/>
</dbReference>
<protein>
    <submittedName>
        <fullName evidence="1">Uncharacterized protein</fullName>
    </submittedName>
</protein>
<dbReference type="PANTHER" id="PTHR47501">
    <property type="entry name" value="TRANSPOSASE-RELATED"/>
    <property type="match status" value="1"/>
</dbReference>
<name>A0AAN8LBB8_9TELE</name>
<proteinExistence type="predicted"/>
<dbReference type="Proteomes" id="UP001356427">
    <property type="component" value="Unassembled WGS sequence"/>
</dbReference>
<sequence length="146" mass="16959">MFYFIEMKDSSYRMKCMLCSGNTSVQELYFEPKKNTLRESIYTIIRSSKTKERRPSRVLCTDFEVPMFNSAELTFLTEYAATMSPVAKAINILLAETNVQMGWLLPTINLLITKLDQIKLSLKYCKPLVDAQQLELKKRFSHVSRP</sequence>
<comment type="caution">
    <text evidence="1">The sequence shown here is derived from an EMBL/GenBank/DDBJ whole genome shotgun (WGS) entry which is preliminary data.</text>
</comment>
<dbReference type="EMBL" id="JAGTTL010000021">
    <property type="protein sequence ID" value="KAK6306630.1"/>
    <property type="molecule type" value="Genomic_DNA"/>
</dbReference>
<gene>
    <name evidence="1" type="ORF">J4Q44_G00235550</name>
</gene>
<dbReference type="AlphaFoldDB" id="A0AAN8LBB8"/>
<evidence type="ECO:0000313" key="1">
    <source>
        <dbReference type="EMBL" id="KAK6306630.1"/>
    </source>
</evidence>